<accession>A0A841L0A5</accession>
<organism evidence="1 2">
    <name type="scientific">Polymorphobacter multimanifer</name>
    <dbReference type="NCBI Taxonomy" id="1070431"/>
    <lineage>
        <taxon>Bacteria</taxon>
        <taxon>Pseudomonadati</taxon>
        <taxon>Pseudomonadota</taxon>
        <taxon>Alphaproteobacteria</taxon>
        <taxon>Sphingomonadales</taxon>
        <taxon>Sphingosinicellaceae</taxon>
        <taxon>Polymorphobacter</taxon>
    </lineage>
</organism>
<dbReference type="Gene3D" id="3.20.20.80">
    <property type="entry name" value="Glycosidases"/>
    <property type="match status" value="1"/>
</dbReference>
<keyword evidence="2" id="KW-1185">Reference proteome</keyword>
<sequence>MIQPLFGTMLMGGFECAAQKLKSRRRLDIAASTGHAARAAEDYRLLHAHGMAAARDGLRWHLIEQRPGRYDWSSFLPMLRAARETNTRIIWDLLHYGIPDGVDVLSPRFITRFAAFAREAARVIASETDTAPCFTPVNEISYWAFAGGDTGDLNPFARGSGDVLKRQLVRAALAATCEVRSINSQARITCAEPLINVLPADASPAAAAKAARHNESQFEAVDMLLGLKAPDLGGHADALDVIGFNYYYNNQWIDEGRTVFLGDWLHVPLHQLLGPAAARYSQPVYIAETGTEGVFRPHWLRYVCDEVCVAARQGTMVGGICLYPIISHLGWVDDRHCQNGLFDGHAPDGHRHAHAALAGEIRDQATRFRALARVSAAA</sequence>
<comment type="caution">
    <text evidence="1">The sequence shown here is derived from an EMBL/GenBank/DDBJ whole genome shotgun (WGS) entry which is preliminary data.</text>
</comment>
<evidence type="ECO:0008006" key="3">
    <source>
        <dbReference type="Google" id="ProtNLM"/>
    </source>
</evidence>
<dbReference type="AlphaFoldDB" id="A0A841L0A5"/>
<name>A0A841L0A5_9SPHN</name>
<evidence type="ECO:0000313" key="1">
    <source>
        <dbReference type="EMBL" id="MBB6226107.1"/>
    </source>
</evidence>
<protein>
    <recommendedName>
        <fullName evidence="3">Beta-glucosidase</fullName>
    </recommendedName>
</protein>
<reference evidence="1 2" key="1">
    <citation type="submission" date="2020-08" db="EMBL/GenBank/DDBJ databases">
        <title>Genomic Encyclopedia of Type Strains, Phase IV (KMG-IV): sequencing the most valuable type-strain genomes for metagenomic binning, comparative biology and taxonomic classification.</title>
        <authorList>
            <person name="Goeker M."/>
        </authorList>
    </citation>
    <scope>NUCLEOTIDE SEQUENCE [LARGE SCALE GENOMIC DNA]</scope>
    <source>
        <strain evidence="1 2">DSM 102189</strain>
    </source>
</reference>
<dbReference type="InterPro" id="IPR017853">
    <property type="entry name" value="GH"/>
</dbReference>
<dbReference type="EMBL" id="JACIIV010000002">
    <property type="protein sequence ID" value="MBB6226107.1"/>
    <property type="molecule type" value="Genomic_DNA"/>
</dbReference>
<dbReference type="SUPFAM" id="SSF51445">
    <property type="entry name" value="(Trans)glycosidases"/>
    <property type="match status" value="1"/>
</dbReference>
<gene>
    <name evidence="1" type="ORF">FHS79_000260</name>
</gene>
<proteinExistence type="predicted"/>
<dbReference type="RefSeq" id="WP_184194197.1">
    <property type="nucleotide sequence ID" value="NZ_JACIIV010000002.1"/>
</dbReference>
<dbReference type="Proteomes" id="UP000538147">
    <property type="component" value="Unassembled WGS sequence"/>
</dbReference>
<evidence type="ECO:0000313" key="2">
    <source>
        <dbReference type="Proteomes" id="UP000538147"/>
    </source>
</evidence>